<comment type="caution">
    <text evidence="1">The sequence shown here is derived from an EMBL/GenBank/DDBJ whole genome shotgun (WGS) entry which is preliminary data.</text>
</comment>
<proteinExistence type="predicted"/>
<protein>
    <submittedName>
        <fullName evidence="1">LLM class F420-dependent oxidoreductase</fullName>
        <ecNumber evidence="1">1.-.-.-</ecNumber>
    </submittedName>
</protein>
<gene>
    <name evidence="1" type="ORF">WKI67_09270</name>
</gene>
<dbReference type="EMBL" id="JBBKAJ010000022">
    <property type="protein sequence ID" value="MEJ8633586.1"/>
    <property type="molecule type" value="Genomic_DNA"/>
</dbReference>
<evidence type="ECO:0000313" key="2">
    <source>
        <dbReference type="Proteomes" id="UP001377168"/>
    </source>
</evidence>
<organism evidence="1 2">
    <name type="scientific">Streptomyces achmelvichensis</name>
    <dbReference type="NCBI Taxonomy" id="3134111"/>
    <lineage>
        <taxon>Bacteria</taxon>
        <taxon>Bacillati</taxon>
        <taxon>Actinomycetota</taxon>
        <taxon>Actinomycetes</taxon>
        <taxon>Kitasatosporales</taxon>
        <taxon>Streptomycetaceae</taxon>
        <taxon>Streptomyces</taxon>
    </lineage>
</organism>
<reference evidence="1" key="1">
    <citation type="submission" date="2024-03" db="EMBL/GenBank/DDBJ databases">
        <title>Novel Streptomyces species of biotechnological and ecological value are a feature of Machair soil.</title>
        <authorList>
            <person name="Prole J.R."/>
            <person name="Goodfellow M."/>
            <person name="Allenby N."/>
            <person name="Ward A.C."/>
        </authorList>
    </citation>
    <scope>NUCLEOTIDE SEQUENCE</scope>
    <source>
        <strain evidence="1">MS2.AVA.5</strain>
    </source>
</reference>
<dbReference type="Proteomes" id="UP001377168">
    <property type="component" value="Unassembled WGS sequence"/>
</dbReference>
<sequence>MARPFRFAVNMLTPTDGPEWRRKCRRAEELGYDVIQVPDHLGMMAPFPALMAAAEVTERPRLGTFVLNAAFWNPALLAREIATSDALTGGRLEIGIGAGYVKEEHDRAGMEFRTPGGRVAHLRHTVEEVDRLLRDDGHLPKTAHKPRPPLLIGGNGDKVLQLAAEHADIVAFTGARDSRDGLQVLTAEEVDGRIAAYRGVAGGRSDEQELNLLLQLVAVTDDREAAVKELLPRVPHLSVEQVLDLPLLAVGTVQAIAGQLREQRERYGFSYFTVLDPYLETFAPVMDELRKG</sequence>
<evidence type="ECO:0000313" key="1">
    <source>
        <dbReference type="EMBL" id="MEJ8633586.1"/>
    </source>
</evidence>
<keyword evidence="1" id="KW-0560">Oxidoreductase</keyword>
<keyword evidence="2" id="KW-1185">Reference proteome</keyword>
<dbReference type="EC" id="1.-.-.-" evidence="1"/>
<accession>A0ACC6PQG0</accession>
<name>A0ACC6PQG0_9ACTN</name>